<sequence length="103" mass="12101">MHAFRKDTPTQEYERHSREVIRYVVGLSLTIKVLCSDICGKDDNEQRDVLKRLKTIPLKETLWILELSYENLEEHYKEIFLDVACFLRGQAVLDDADLTCELI</sequence>
<dbReference type="Proteomes" id="UP000326396">
    <property type="component" value="Linkage Group LG12"/>
</dbReference>
<gene>
    <name evidence="2" type="ORF">E3N88_07681</name>
</gene>
<dbReference type="PANTHER" id="PTHR11017">
    <property type="entry name" value="LEUCINE-RICH REPEAT-CONTAINING PROTEIN"/>
    <property type="match status" value="1"/>
</dbReference>
<dbReference type="SUPFAM" id="SSF52540">
    <property type="entry name" value="P-loop containing nucleoside triphosphate hydrolases"/>
    <property type="match status" value="1"/>
</dbReference>
<accession>A0A5N6PGB7</accession>
<evidence type="ECO:0000313" key="2">
    <source>
        <dbReference type="EMBL" id="KAD6452976.1"/>
    </source>
</evidence>
<protein>
    <submittedName>
        <fullName evidence="2">Uncharacterized protein</fullName>
    </submittedName>
</protein>
<dbReference type="GO" id="GO:0006952">
    <property type="term" value="P:defense response"/>
    <property type="evidence" value="ECO:0007669"/>
    <property type="project" value="InterPro"/>
</dbReference>
<evidence type="ECO:0000256" key="1">
    <source>
        <dbReference type="ARBA" id="ARBA00022614"/>
    </source>
</evidence>
<evidence type="ECO:0000313" key="3">
    <source>
        <dbReference type="Proteomes" id="UP000326396"/>
    </source>
</evidence>
<dbReference type="Gene3D" id="1.10.8.430">
    <property type="entry name" value="Helical domain of apoptotic protease-activating factors"/>
    <property type="match status" value="1"/>
</dbReference>
<dbReference type="InterPro" id="IPR044974">
    <property type="entry name" value="Disease_R_plants"/>
</dbReference>
<organism evidence="2 3">
    <name type="scientific">Mikania micrantha</name>
    <name type="common">bitter vine</name>
    <dbReference type="NCBI Taxonomy" id="192012"/>
    <lineage>
        <taxon>Eukaryota</taxon>
        <taxon>Viridiplantae</taxon>
        <taxon>Streptophyta</taxon>
        <taxon>Embryophyta</taxon>
        <taxon>Tracheophyta</taxon>
        <taxon>Spermatophyta</taxon>
        <taxon>Magnoliopsida</taxon>
        <taxon>eudicotyledons</taxon>
        <taxon>Gunneridae</taxon>
        <taxon>Pentapetalae</taxon>
        <taxon>asterids</taxon>
        <taxon>campanulids</taxon>
        <taxon>Asterales</taxon>
        <taxon>Asteraceae</taxon>
        <taxon>Asteroideae</taxon>
        <taxon>Heliantheae alliance</taxon>
        <taxon>Eupatorieae</taxon>
        <taxon>Mikania</taxon>
    </lineage>
</organism>
<dbReference type="EMBL" id="SZYD01000004">
    <property type="protein sequence ID" value="KAD6452976.1"/>
    <property type="molecule type" value="Genomic_DNA"/>
</dbReference>
<dbReference type="InterPro" id="IPR042197">
    <property type="entry name" value="Apaf_helical"/>
</dbReference>
<dbReference type="PANTHER" id="PTHR11017:SF544">
    <property type="entry name" value="ADP-RIBOSYL CYCLASE_CYCLIC ADP-RIBOSE HYDROLASE"/>
    <property type="match status" value="1"/>
</dbReference>
<dbReference type="AlphaFoldDB" id="A0A5N6PGB7"/>
<dbReference type="InterPro" id="IPR027417">
    <property type="entry name" value="P-loop_NTPase"/>
</dbReference>
<dbReference type="OrthoDB" id="1745619at2759"/>
<reference evidence="2 3" key="1">
    <citation type="submission" date="2019-05" db="EMBL/GenBank/DDBJ databases">
        <title>Mikania micrantha, genome provides insights into the molecular mechanism of rapid growth.</title>
        <authorList>
            <person name="Liu B."/>
        </authorList>
    </citation>
    <scope>NUCLEOTIDE SEQUENCE [LARGE SCALE GENOMIC DNA]</scope>
    <source>
        <strain evidence="2">NLD-2019</strain>
        <tissue evidence="2">Leaf</tissue>
    </source>
</reference>
<keyword evidence="1" id="KW-0433">Leucine-rich repeat</keyword>
<name>A0A5N6PGB7_9ASTR</name>
<proteinExistence type="predicted"/>
<comment type="caution">
    <text evidence="2">The sequence shown here is derived from an EMBL/GenBank/DDBJ whole genome shotgun (WGS) entry which is preliminary data.</text>
</comment>
<keyword evidence="3" id="KW-1185">Reference proteome</keyword>